<evidence type="ECO:0000313" key="2">
    <source>
        <dbReference type="EMBL" id="JAB66237.1"/>
    </source>
</evidence>
<dbReference type="InterPro" id="IPR000477">
    <property type="entry name" value="RT_dom"/>
</dbReference>
<dbReference type="GO" id="GO:0071897">
    <property type="term" value="P:DNA biosynthetic process"/>
    <property type="evidence" value="ECO:0007669"/>
    <property type="project" value="UniProtKB-ARBA"/>
</dbReference>
<feature type="non-terminal residue" evidence="2">
    <location>
        <position position="385"/>
    </location>
</feature>
<dbReference type="AlphaFoldDB" id="V5GWW9"/>
<dbReference type="PROSITE" id="PS50878">
    <property type="entry name" value="RT_POL"/>
    <property type="match status" value="1"/>
</dbReference>
<proteinExistence type="predicted"/>
<protein>
    <submittedName>
        <fullName evidence="2">Retrotransposable element</fullName>
    </submittedName>
</protein>
<name>V5GWW9_ANOGL</name>
<sequence>PDGVLPEAVKILLKEKGDLFLQVFNKELLQGRFPRSWKSARLVLLPKPGRDQNEASGFRPICLLDTMGKVYEALIRRRVELELERRAPLDEMQFGFRRGRSTVGAMQEAIDSIRAAGQGKWRALILLDVKNAFNTANWECILEELTAREVNRRLVDLVADYLRDRRLEICSGTRREINIGVPQGSVMGPLLWNVLYDGVLRIERPEGTKILAYADDLAIVVTDETEAGMVEKGNTVMHTVDRWLTGRGLELAPEKTEAVVFTTRKARSAGFSLRGTIIPFSPTVKYLGVWIDRHLNFGRHVEEACKKAERTAMALARIMPNIGGPSSKKRRVLGNVVDSVLLYAAPVWAAALGIKKSMNRLSSVQRRVALRIAMAYRTVSTIAAQ</sequence>
<accession>V5GWW9</accession>
<feature type="domain" description="Reverse transcriptase" evidence="1">
    <location>
        <begin position="26"/>
        <end position="291"/>
    </location>
</feature>
<gene>
    <name evidence="2" type="primary">Y2R2</name>
</gene>
<dbReference type="PANTHER" id="PTHR19446">
    <property type="entry name" value="REVERSE TRANSCRIPTASES"/>
    <property type="match status" value="1"/>
</dbReference>
<dbReference type="EMBL" id="GALX01002229">
    <property type="protein sequence ID" value="JAB66237.1"/>
    <property type="molecule type" value="Transcribed_RNA"/>
</dbReference>
<dbReference type="SUPFAM" id="SSF56672">
    <property type="entry name" value="DNA/RNA polymerases"/>
    <property type="match status" value="1"/>
</dbReference>
<dbReference type="Pfam" id="PF00078">
    <property type="entry name" value="RVT_1"/>
    <property type="match status" value="1"/>
</dbReference>
<feature type="non-terminal residue" evidence="2">
    <location>
        <position position="1"/>
    </location>
</feature>
<dbReference type="CDD" id="cd01650">
    <property type="entry name" value="RT_nLTR_like"/>
    <property type="match status" value="1"/>
</dbReference>
<organism evidence="2">
    <name type="scientific">Anoplophora glabripennis</name>
    <name type="common">Asian longhorn beetle</name>
    <name type="synonym">Anoplophora nobilis</name>
    <dbReference type="NCBI Taxonomy" id="217634"/>
    <lineage>
        <taxon>Eukaryota</taxon>
        <taxon>Metazoa</taxon>
        <taxon>Ecdysozoa</taxon>
        <taxon>Arthropoda</taxon>
        <taxon>Hexapoda</taxon>
        <taxon>Insecta</taxon>
        <taxon>Pterygota</taxon>
        <taxon>Neoptera</taxon>
        <taxon>Endopterygota</taxon>
        <taxon>Coleoptera</taxon>
        <taxon>Polyphaga</taxon>
        <taxon>Cucujiformia</taxon>
        <taxon>Chrysomeloidea</taxon>
        <taxon>Cerambycidae</taxon>
        <taxon>Lamiinae</taxon>
        <taxon>Lamiini</taxon>
        <taxon>Anoplophora</taxon>
    </lineage>
</organism>
<reference evidence="2" key="1">
    <citation type="submission" date="2013-07" db="EMBL/GenBank/DDBJ databases">
        <title>Midgut Transcriptome Profiling of Anoplphora glabripennis, a Lignocellulose Degrading, Wood-Boring Cerambycid.</title>
        <authorList>
            <person name="Scully E.D."/>
            <person name="Hoover K."/>
            <person name="Carlson J.E."/>
            <person name="Tien M."/>
            <person name="Geib S.M."/>
        </authorList>
    </citation>
    <scope>NUCLEOTIDE SEQUENCE</scope>
</reference>
<evidence type="ECO:0000259" key="1">
    <source>
        <dbReference type="PROSITE" id="PS50878"/>
    </source>
</evidence>
<dbReference type="InterPro" id="IPR043502">
    <property type="entry name" value="DNA/RNA_pol_sf"/>
</dbReference>